<dbReference type="EMBL" id="JALGBI010000001">
    <property type="protein sequence ID" value="MCJ0761599.1"/>
    <property type="molecule type" value="Genomic_DNA"/>
</dbReference>
<reference evidence="9" key="1">
    <citation type="submission" date="2022-03" db="EMBL/GenBank/DDBJ databases">
        <authorList>
            <person name="Woo C.Y."/>
        </authorList>
    </citation>
    <scope>NUCLEOTIDE SEQUENCE</scope>
    <source>
        <strain evidence="9">CYS-02</strain>
    </source>
</reference>
<dbReference type="GO" id="GO:0005886">
    <property type="term" value="C:plasma membrane"/>
    <property type="evidence" value="ECO:0007669"/>
    <property type="project" value="UniProtKB-SubCell"/>
</dbReference>
<sequence length="255" mass="26787">MKPDARGLIVPLSLLALAEAGMRLSDVQSDALARPTQVAAALWQALVDGSIWLGSCQTLWAALSGLILGGGLGLLTGVWLGLSRPAAQASALSVELLRPVPSVALIPVSLLMFGFGSAMEIAVVAFTCFWPMLILTQAAIRQVDPRLLEVARVLGFSPLARVGKIVLPAALPRIFVAFRLSVGIALVVGVTVEIAANPQGLGYALMSAQQSLRPDLMFALVVWIGLLGWGVSAGLLGLQRRWFRHSLSGAPGDQP</sequence>
<feature type="transmembrane region" description="Helical" evidence="7">
    <location>
        <begin position="174"/>
        <end position="196"/>
    </location>
</feature>
<dbReference type="AlphaFoldDB" id="A0A9X2AKW7"/>
<accession>A0A9X2AKW7</accession>
<feature type="transmembrane region" description="Helical" evidence="7">
    <location>
        <begin position="121"/>
        <end position="140"/>
    </location>
</feature>
<dbReference type="InterPro" id="IPR035906">
    <property type="entry name" value="MetI-like_sf"/>
</dbReference>
<feature type="transmembrane region" description="Helical" evidence="7">
    <location>
        <begin position="59"/>
        <end position="82"/>
    </location>
</feature>
<evidence type="ECO:0000313" key="10">
    <source>
        <dbReference type="Proteomes" id="UP001139447"/>
    </source>
</evidence>
<protein>
    <submittedName>
        <fullName evidence="9">ABC transporter permease subunit</fullName>
    </submittedName>
</protein>
<evidence type="ECO:0000256" key="5">
    <source>
        <dbReference type="ARBA" id="ARBA00022989"/>
    </source>
</evidence>
<comment type="caution">
    <text evidence="9">The sequence shown here is derived from an EMBL/GenBank/DDBJ whole genome shotgun (WGS) entry which is preliminary data.</text>
</comment>
<evidence type="ECO:0000259" key="8">
    <source>
        <dbReference type="PROSITE" id="PS50928"/>
    </source>
</evidence>
<dbReference type="PANTHER" id="PTHR30151">
    <property type="entry name" value="ALKANE SULFONATE ABC TRANSPORTER-RELATED, MEMBRANE SUBUNIT"/>
    <property type="match status" value="1"/>
</dbReference>
<gene>
    <name evidence="9" type="ORF">MMF98_00065</name>
</gene>
<dbReference type="GO" id="GO:0010438">
    <property type="term" value="P:cellular response to sulfur starvation"/>
    <property type="evidence" value="ECO:0007669"/>
    <property type="project" value="TreeGrafter"/>
</dbReference>
<dbReference type="PANTHER" id="PTHR30151:SF25">
    <property type="entry name" value="TAURINE TRANSPORT SYSTEM PERMEASE PROTEIN TAUC"/>
    <property type="match status" value="1"/>
</dbReference>
<evidence type="ECO:0000313" key="9">
    <source>
        <dbReference type="EMBL" id="MCJ0761599.1"/>
    </source>
</evidence>
<dbReference type="RefSeq" id="WP_243302660.1">
    <property type="nucleotide sequence ID" value="NZ_JALGBI010000001.1"/>
</dbReference>
<feature type="transmembrane region" description="Helical" evidence="7">
    <location>
        <begin position="216"/>
        <end position="238"/>
    </location>
</feature>
<keyword evidence="5 7" id="KW-1133">Transmembrane helix</keyword>
<comment type="similarity">
    <text evidence="7">Belongs to the binding-protein-dependent transport system permease family.</text>
</comment>
<keyword evidence="6 7" id="KW-0472">Membrane</keyword>
<dbReference type="InterPro" id="IPR000515">
    <property type="entry name" value="MetI-like"/>
</dbReference>
<keyword evidence="4 7" id="KW-0812">Transmembrane</keyword>
<dbReference type="PROSITE" id="PS50928">
    <property type="entry name" value="ABC_TM1"/>
    <property type="match status" value="1"/>
</dbReference>
<keyword evidence="10" id="KW-1185">Reference proteome</keyword>
<dbReference type="CDD" id="cd06261">
    <property type="entry name" value="TM_PBP2"/>
    <property type="match status" value="1"/>
</dbReference>
<evidence type="ECO:0000256" key="4">
    <source>
        <dbReference type="ARBA" id="ARBA00022692"/>
    </source>
</evidence>
<proteinExistence type="inferred from homology"/>
<organism evidence="9 10">
    <name type="scientific">Variovorax terrae</name>
    <dbReference type="NCBI Taxonomy" id="2923278"/>
    <lineage>
        <taxon>Bacteria</taxon>
        <taxon>Pseudomonadati</taxon>
        <taxon>Pseudomonadota</taxon>
        <taxon>Betaproteobacteria</taxon>
        <taxon>Burkholderiales</taxon>
        <taxon>Comamonadaceae</taxon>
        <taxon>Variovorax</taxon>
    </lineage>
</organism>
<dbReference type="Gene3D" id="1.10.3720.10">
    <property type="entry name" value="MetI-like"/>
    <property type="match status" value="1"/>
</dbReference>
<dbReference type="GO" id="GO:0055085">
    <property type="term" value="P:transmembrane transport"/>
    <property type="evidence" value="ECO:0007669"/>
    <property type="project" value="InterPro"/>
</dbReference>
<evidence type="ECO:0000256" key="1">
    <source>
        <dbReference type="ARBA" id="ARBA00004651"/>
    </source>
</evidence>
<evidence type="ECO:0000256" key="7">
    <source>
        <dbReference type="RuleBase" id="RU363032"/>
    </source>
</evidence>
<comment type="subcellular location">
    <subcellularLocation>
        <location evidence="1 7">Cell membrane</location>
        <topology evidence="1 7">Multi-pass membrane protein</topology>
    </subcellularLocation>
</comment>
<evidence type="ECO:0000256" key="2">
    <source>
        <dbReference type="ARBA" id="ARBA00022448"/>
    </source>
</evidence>
<keyword evidence="2 7" id="KW-0813">Transport</keyword>
<name>A0A9X2AKW7_9BURK</name>
<evidence type="ECO:0000256" key="6">
    <source>
        <dbReference type="ARBA" id="ARBA00023136"/>
    </source>
</evidence>
<dbReference type="Pfam" id="PF00528">
    <property type="entry name" value="BPD_transp_1"/>
    <property type="match status" value="1"/>
</dbReference>
<dbReference type="SUPFAM" id="SSF161098">
    <property type="entry name" value="MetI-like"/>
    <property type="match status" value="1"/>
</dbReference>
<dbReference type="Proteomes" id="UP001139447">
    <property type="component" value="Unassembled WGS sequence"/>
</dbReference>
<evidence type="ECO:0000256" key="3">
    <source>
        <dbReference type="ARBA" id="ARBA00022475"/>
    </source>
</evidence>
<feature type="domain" description="ABC transmembrane type-1" evidence="8">
    <location>
        <begin position="55"/>
        <end position="239"/>
    </location>
</feature>
<keyword evidence="3" id="KW-1003">Cell membrane</keyword>